<name>A0AAV5QDA2_9ASCO</name>
<reference evidence="4 5" key="1">
    <citation type="journal article" date="2023" name="Elife">
        <title>Identification of key yeast species and microbe-microbe interactions impacting larval growth of Drosophila in the wild.</title>
        <authorList>
            <person name="Mure A."/>
            <person name="Sugiura Y."/>
            <person name="Maeda R."/>
            <person name="Honda K."/>
            <person name="Sakurai N."/>
            <person name="Takahashi Y."/>
            <person name="Watada M."/>
            <person name="Katoh T."/>
            <person name="Gotoh A."/>
            <person name="Gotoh Y."/>
            <person name="Taniguchi I."/>
            <person name="Nakamura K."/>
            <person name="Hayashi T."/>
            <person name="Katayama T."/>
            <person name="Uemura T."/>
            <person name="Hattori Y."/>
        </authorList>
    </citation>
    <scope>NUCLEOTIDE SEQUENCE [LARGE SCALE GENOMIC DNA]</scope>
    <source>
        <strain evidence="4 5">SC-9</strain>
    </source>
</reference>
<evidence type="ECO:0000259" key="2">
    <source>
        <dbReference type="Pfam" id="PF08190"/>
    </source>
</evidence>
<proteinExistence type="inferred from homology"/>
<dbReference type="AlphaFoldDB" id="A0AAV5QDA2"/>
<dbReference type="GO" id="GO:1990904">
    <property type="term" value="C:ribonucleoprotein complex"/>
    <property type="evidence" value="ECO:0007669"/>
    <property type="project" value="TreeGrafter"/>
</dbReference>
<evidence type="ECO:0000256" key="1">
    <source>
        <dbReference type="ARBA" id="ARBA00008511"/>
    </source>
</evidence>
<keyword evidence="5" id="KW-1185">Reference proteome</keyword>
<sequence>MALVAENEEKIIMDPKSGFVVKTRLETGTADPLRRPLTKVFINICSNQHVPLPDHNNESFKPEIVYPLIMNDRWEIPIITSDEREDTDNKGSLSYVYDCFINDKCMSWVQLHKELRQIVTEWCLESVELRFGVRLDRDVVKYPKLSYKGALTSLEVIKDDIQKKSFQNQKQELERLANEKDHLLMLDAVEESKNKVSEVDDSISIFSGGLQGAGKDKPKIQEIDASSYVSKPKKPSIMDISEANKDPVSSVKKLLNFDLRFCNLMDKSKGYQLLITIKSEIKSPNDYQLNYDSNKKSLLLKNLNPQYRTKTESFEIPVPNYIIKENSDCKFAVYFVKETSTLNIFM</sequence>
<dbReference type="RefSeq" id="XP_064849920.1">
    <property type="nucleotide sequence ID" value="XM_064993848.1"/>
</dbReference>
<dbReference type="Pfam" id="PF18482">
    <property type="entry name" value="Pih1_fungal_CS"/>
    <property type="match status" value="1"/>
</dbReference>
<dbReference type="EMBL" id="BTFZ01000001">
    <property type="protein sequence ID" value="GMM32920.1"/>
    <property type="molecule type" value="Genomic_DNA"/>
</dbReference>
<protein>
    <submittedName>
        <fullName evidence="4">Pih1 protein</fullName>
    </submittedName>
</protein>
<dbReference type="InterPro" id="IPR012981">
    <property type="entry name" value="PIH1_N"/>
</dbReference>
<feature type="domain" description="Pih1 Ascomycota CS" evidence="3">
    <location>
        <begin position="259"/>
        <end position="346"/>
    </location>
</feature>
<dbReference type="Pfam" id="PF08190">
    <property type="entry name" value="PIH1"/>
    <property type="match status" value="1"/>
</dbReference>
<evidence type="ECO:0000313" key="5">
    <source>
        <dbReference type="Proteomes" id="UP001360560"/>
    </source>
</evidence>
<dbReference type="GO" id="GO:0000492">
    <property type="term" value="P:box C/D snoRNP assembly"/>
    <property type="evidence" value="ECO:0007669"/>
    <property type="project" value="TreeGrafter"/>
</dbReference>
<dbReference type="InterPro" id="IPR050734">
    <property type="entry name" value="PIH1/Kintoun_subfamily"/>
</dbReference>
<dbReference type="Gene3D" id="2.60.40.4160">
    <property type="match status" value="1"/>
</dbReference>
<dbReference type="Proteomes" id="UP001360560">
    <property type="component" value="Unassembled WGS sequence"/>
</dbReference>
<dbReference type="InterPro" id="IPR041441">
    <property type="entry name" value="Pih1_CS_Ascomycota"/>
</dbReference>
<gene>
    <name evidence="4" type="ORF">DASC09_002450</name>
</gene>
<comment type="similarity">
    <text evidence="1">Belongs to the PIH1 family.</text>
</comment>
<organism evidence="4 5">
    <name type="scientific">Saccharomycopsis crataegensis</name>
    <dbReference type="NCBI Taxonomy" id="43959"/>
    <lineage>
        <taxon>Eukaryota</taxon>
        <taxon>Fungi</taxon>
        <taxon>Dikarya</taxon>
        <taxon>Ascomycota</taxon>
        <taxon>Saccharomycotina</taxon>
        <taxon>Saccharomycetes</taxon>
        <taxon>Saccharomycopsidaceae</taxon>
        <taxon>Saccharomycopsis</taxon>
    </lineage>
</organism>
<comment type="caution">
    <text evidence="4">The sequence shown here is derived from an EMBL/GenBank/DDBJ whole genome shotgun (WGS) entry which is preliminary data.</text>
</comment>
<dbReference type="GO" id="GO:0006364">
    <property type="term" value="P:rRNA processing"/>
    <property type="evidence" value="ECO:0007669"/>
    <property type="project" value="TreeGrafter"/>
</dbReference>
<dbReference type="PANTHER" id="PTHR22997">
    <property type="entry name" value="PIH1 DOMAIN-CONTAINING PROTEIN 1"/>
    <property type="match status" value="1"/>
</dbReference>
<feature type="domain" description="PIH1 N-terminal" evidence="2">
    <location>
        <begin position="10"/>
        <end position="163"/>
    </location>
</feature>
<dbReference type="PANTHER" id="PTHR22997:SF0">
    <property type="entry name" value="PIH1 DOMAIN-CONTAINING PROTEIN 1"/>
    <property type="match status" value="1"/>
</dbReference>
<dbReference type="GO" id="GO:0097255">
    <property type="term" value="C:R2TP complex"/>
    <property type="evidence" value="ECO:0007669"/>
    <property type="project" value="TreeGrafter"/>
</dbReference>
<evidence type="ECO:0000259" key="3">
    <source>
        <dbReference type="Pfam" id="PF18482"/>
    </source>
</evidence>
<dbReference type="GO" id="GO:0005737">
    <property type="term" value="C:cytoplasm"/>
    <property type="evidence" value="ECO:0007669"/>
    <property type="project" value="TreeGrafter"/>
</dbReference>
<dbReference type="GeneID" id="90070899"/>
<accession>A0AAV5QDA2</accession>
<evidence type="ECO:0000313" key="4">
    <source>
        <dbReference type="EMBL" id="GMM32920.1"/>
    </source>
</evidence>